<dbReference type="SUPFAM" id="SSF51366">
    <property type="entry name" value="Ribulose-phoshate binding barrel"/>
    <property type="match status" value="1"/>
</dbReference>
<comment type="similarity">
    <text evidence="2 7">Belongs to the OMP decarboxylase family. Type 2 subfamily.</text>
</comment>
<comment type="catalytic activity">
    <reaction evidence="6 7">
        <text>orotidine 5'-phosphate + H(+) = UMP + CO2</text>
        <dbReference type="Rhea" id="RHEA:11596"/>
        <dbReference type="ChEBI" id="CHEBI:15378"/>
        <dbReference type="ChEBI" id="CHEBI:16526"/>
        <dbReference type="ChEBI" id="CHEBI:57538"/>
        <dbReference type="ChEBI" id="CHEBI:57865"/>
        <dbReference type="EC" id="4.1.1.23"/>
    </reaction>
</comment>
<dbReference type="GO" id="GO:0006207">
    <property type="term" value="P:'de novo' pyrimidine nucleobase biosynthetic process"/>
    <property type="evidence" value="ECO:0007669"/>
    <property type="project" value="InterPro"/>
</dbReference>
<evidence type="ECO:0000313" key="10">
    <source>
        <dbReference type="Proteomes" id="UP000320386"/>
    </source>
</evidence>
<dbReference type="Gene3D" id="3.20.20.70">
    <property type="entry name" value="Aldolase class I"/>
    <property type="match status" value="1"/>
</dbReference>
<evidence type="ECO:0000256" key="7">
    <source>
        <dbReference type="HAMAP-Rule" id="MF_01215"/>
    </source>
</evidence>
<accession>A0A518BXS9</accession>
<dbReference type="NCBIfam" id="TIGR02127">
    <property type="entry name" value="pyrF_sub2"/>
    <property type="match status" value="1"/>
</dbReference>
<dbReference type="InterPro" id="IPR013785">
    <property type="entry name" value="Aldolase_TIM"/>
</dbReference>
<sequence>MFGDRLSAAVSACGAPVCVGLDPVLERLPDASGEPLAAVERFCTGVLDAVAGVAPVVKIQSACFERYGWAGVRLLESLIVGGRERGLLVINDAKRGDIAISATHYAKALLSGDAAADALTVNGYLGVDAVEPFVAVAEREGAGLFVLVRTSNPGAETFQGVGIEGGGDVSSAMARMVRGVGAGLVGASGLSSVGAVVGATKPEVAERLRGEMPEQVFLLPGYGAQGGDASGLRRFATERGDGVLVTASRSVIYAGEGAGWREAVRGAAERMRDEVGAALG</sequence>
<dbReference type="InterPro" id="IPR011995">
    <property type="entry name" value="OMPdecase_type-2"/>
</dbReference>
<feature type="active site" description="Proton donor" evidence="7">
    <location>
        <position position="94"/>
    </location>
</feature>
<comment type="pathway">
    <text evidence="1 7">Pyrimidine metabolism; UMP biosynthesis via de novo pathway; UMP from orotate: step 2/2.</text>
</comment>
<keyword evidence="4 7" id="KW-0665">Pyrimidine biosynthesis</keyword>
<dbReference type="PANTHER" id="PTHR43375">
    <property type="entry name" value="OROTIDINE 5'-PHOSPHATE DECARBOXYLASE"/>
    <property type="match status" value="1"/>
</dbReference>
<dbReference type="GO" id="GO:0044205">
    <property type="term" value="P:'de novo' UMP biosynthetic process"/>
    <property type="evidence" value="ECO:0007669"/>
    <property type="project" value="UniProtKB-UniRule"/>
</dbReference>
<dbReference type="InterPro" id="IPR011060">
    <property type="entry name" value="RibuloseP-bd_barrel"/>
</dbReference>
<keyword evidence="5 7" id="KW-0456">Lyase</keyword>
<dbReference type="AlphaFoldDB" id="A0A518BXS9"/>
<name>A0A518BXS9_9BACT</name>
<reference evidence="9 10" key="1">
    <citation type="submission" date="2019-02" db="EMBL/GenBank/DDBJ databases">
        <title>Deep-cultivation of Planctomycetes and their phenomic and genomic characterization uncovers novel biology.</title>
        <authorList>
            <person name="Wiegand S."/>
            <person name="Jogler M."/>
            <person name="Boedeker C."/>
            <person name="Pinto D."/>
            <person name="Vollmers J."/>
            <person name="Rivas-Marin E."/>
            <person name="Kohn T."/>
            <person name="Peeters S.H."/>
            <person name="Heuer A."/>
            <person name="Rast P."/>
            <person name="Oberbeckmann S."/>
            <person name="Bunk B."/>
            <person name="Jeske O."/>
            <person name="Meyerdierks A."/>
            <person name="Storesund J.E."/>
            <person name="Kallscheuer N."/>
            <person name="Luecker S."/>
            <person name="Lage O.M."/>
            <person name="Pohl T."/>
            <person name="Merkel B.J."/>
            <person name="Hornburger P."/>
            <person name="Mueller R.-W."/>
            <person name="Bruemmer F."/>
            <person name="Labrenz M."/>
            <person name="Spormann A.M."/>
            <person name="Op den Camp H."/>
            <person name="Overmann J."/>
            <person name="Amann R."/>
            <person name="Jetten M.S.M."/>
            <person name="Mascher T."/>
            <person name="Medema M.H."/>
            <person name="Devos D.P."/>
            <person name="Kaster A.-K."/>
            <person name="Ovreas L."/>
            <person name="Rohde M."/>
            <person name="Galperin M.Y."/>
            <person name="Jogler C."/>
        </authorList>
    </citation>
    <scope>NUCLEOTIDE SEQUENCE [LARGE SCALE GENOMIC DNA]</scope>
    <source>
        <strain evidence="9 10">Pan265</strain>
    </source>
</reference>
<evidence type="ECO:0000256" key="3">
    <source>
        <dbReference type="ARBA" id="ARBA00022793"/>
    </source>
</evidence>
<keyword evidence="3 7" id="KW-0210">Decarboxylase</keyword>
<keyword evidence="10" id="KW-1185">Reference proteome</keyword>
<dbReference type="UniPathway" id="UPA00070">
    <property type="reaction ID" value="UER00120"/>
</dbReference>
<dbReference type="InterPro" id="IPR001754">
    <property type="entry name" value="OMPdeCOase_dom"/>
</dbReference>
<evidence type="ECO:0000256" key="1">
    <source>
        <dbReference type="ARBA" id="ARBA00004861"/>
    </source>
</evidence>
<dbReference type="SMART" id="SM00934">
    <property type="entry name" value="OMPdecase"/>
    <property type="match status" value="1"/>
</dbReference>
<evidence type="ECO:0000256" key="6">
    <source>
        <dbReference type="ARBA" id="ARBA00049157"/>
    </source>
</evidence>
<evidence type="ECO:0000259" key="8">
    <source>
        <dbReference type="SMART" id="SM00934"/>
    </source>
</evidence>
<dbReference type="EMBL" id="CP036280">
    <property type="protein sequence ID" value="QDU71787.1"/>
    <property type="molecule type" value="Genomic_DNA"/>
</dbReference>
<protein>
    <recommendedName>
        <fullName evidence="7">Orotidine 5'-phosphate decarboxylase</fullName>
        <ecNumber evidence="7">4.1.1.23</ecNumber>
    </recommendedName>
    <alternativeName>
        <fullName evidence="7">OMP decarboxylase</fullName>
        <shortName evidence="7">OMPDCase</shortName>
        <shortName evidence="7">OMPdecase</shortName>
    </alternativeName>
</protein>
<evidence type="ECO:0000256" key="2">
    <source>
        <dbReference type="ARBA" id="ARBA00008847"/>
    </source>
</evidence>
<dbReference type="PANTHER" id="PTHR43375:SF1">
    <property type="entry name" value="OROTIDINE 5'-PHOSPHATE DECARBOXYLASE"/>
    <property type="match status" value="1"/>
</dbReference>
<evidence type="ECO:0000256" key="5">
    <source>
        <dbReference type="ARBA" id="ARBA00023239"/>
    </source>
</evidence>
<gene>
    <name evidence="7" type="primary">pyrF</name>
    <name evidence="9" type="ORF">Pan265_16400</name>
</gene>
<evidence type="ECO:0000256" key="4">
    <source>
        <dbReference type="ARBA" id="ARBA00022975"/>
    </source>
</evidence>
<dbReference type="Proteomes" id="UP000320386">
    <property type="component" value="Chromosome"/>
</dbReference>
<dbReference type="KEGG" id="mcad:Pan265_16400"/>
<dbReference type="HAMAP" id="MF_01215">
    <property type="entry name" value="OMPdecase_type2"/>
    <property type="match status" value="1"/>
</dbReference>
<dbReference type="CDD" id="cd04725">
    <property type="entry name" value="OMP_decarboxylase_like"/>
    <property type="match status" value="1"/>
</dbReference>
<dbReference type="GO" id="GO:0004590">
    <property type="term" value="F:orotidine-5'-phosphate decarboxylase activity"/>
    <property type="evidence" value="ECO:0007669"/>
    <property type="project" value="UniProtKB-UniRule"/>
</dbReference>
<organism evidence="9 10">
    <name type="scientific">Mucisphaera calidilacus</name>
    <dbReference type="NCBI Taxonomy" id="2527982"/>
    <lineage>
        <taxon>Bacteria</taxon>
        <taxon>Pseudomonadati</taxon>
        <taxon>Planctomycetota</taxon>
        <taxon>Phycisphaerae</taxon>
        <taxon>Phycisphaerales</taxon>
        <taxon>Phycisphaeraceae</taxon>
        <taxon>Mucisphaera</taxon>
    </lineage>
</organism>
<proteinExistence type="inferred from homology"/>
<feature type="domain" description="Orotidine 5'-phosphate decarboxylase" evidence="8">
    <location>
        <begin position="16"/>
        <end position="264"/>
    </location>
</feature>
<evidence type="ECO:0000313" key="9">
    <source>
        <dbReference type="EMBL" id="QDU71787.1"/>
    </source>
</evidence>
<dbReference type="EC" id="4.1.1.23" evidence="7"/>
<dbReference type="Pfam" id="PF00215">
    <property type="entry name" value="OMPdecase"/>
    <property type="match status" value="1"/>
</dbReference>